<evidence type="ECO:0000313" key="3">
    <source>
        <dbReference type="Proteomes" id="UP000663992"/>
    </source>
</evidence>
<comment type="caution">
    <text evidence="2">The sequence shown here is derived from an EMBL/GenBank/DDBJ whole genome shotgun (WGS) entry which is preliminary data.</text>
</comment>
<reference evidence="2 3" key="1">
    <citation type="submission" date="2021-03" db="EMBL/GenBank/DDBJ databases">
        <title>novel species isolated from a fishpond in China.</title>
        <authorList>
            <person name="Lu H."/>
            <person name="Cai Z."/>
        </authorList>
    </citation>
    <scope>NUCLEOTIDE SEQUENCE [LARGE SCALE GENOMIC DNA]</scope>
    <source>
        <strain evidence="2 3">Y57</strain>
    </source>
</reference>
<organism evidence="2 3">
    <name type="scientific">Bowmanella yangjiangensis</name>
    <dbReference type="NCBI Taxonomy" id="2811230"/>
    <lineage>
        <taxon>Bacteria</taxon>
        <taxon>Pseudomonadati</taxon>
        <taxon>Pseudomonadota</taxon>
        <taxon>Gammaproteobacteria</taxon>
        <taxon>Alteromonadales</taxon>
        <taxon>Alteromonadaceae</taxon>
        <taxon>Bowmanella</taxon>
    </lineage>
</organism>
<keyword evidence="3" id="KW-1185">Reference proteome</keyword>
<feature type="region of interest" description="Disordered" evidence="1">
    <location>
        <begin position="77"/>
        <end position="100"/>
    </location>
</feature>
<gene>
    <name evidence="2" type="ORF">J0A65_23200</name>
</gene>
<proteinExistence type="predicted"/>
<feature type="non-terminal residue" evidence="2">
    <location>
        <position position="1"/>
    </location>
</feature>
<accession>A0ABS3D455</accession>
<dbReference type="EMBL" id="JAFKCS010000189">
    <property type="protein sequence ID" value="MBN7822789.1"/>
    <property type="molecule type" value="Genomic_DNA"/>
</dbReference>
<sequence length="100" mass="11283">EGEADADGRVSLDDTQQKQLSKVYAQAPRSLWLSYPGQRIALRVHMEQQGWDSERYALGSMDFSSCVSRNSKGNALLEKDRSQQDSQCSSDLFTHLQSKE</sequence>
<evidence type="ECO:0000256" key="1">
    <source>
        <dbReference type="SAM" id="MobiDB-lite"/>
    </source>
</evidence>
<dbReference type="RefSeq" id="WP_206596658.1">
    <property type="nucleotide sequence ID" value="NZ_JAFKCS010000189.1"/>
</dbReference>
<evidence type="ECO:0000313" key="2">
    <source>
        <dbReference type="EMBL" id="MBN7822789.1"/>
    </source>
</evidence>
<dbReference type="Proteomes" id="UP000663992">
    <property type="component" value="Unassembled WGS sequence"/>
</dbReference>
<name>A0ABS3D455_9ALTE</name>
<protein>
    <submittedName>
        <fullName evidence="2">Uncharacterized protein</fullName>
    </submittedName>
</protein>